<dbReference type="RefSeq" id="WP_010736953.1">
    <property type="nucleotide sequence ID" value="NZ_AP027299.1"/>
</dbReference>
<keyword evidence="1" id="KW-1133">Transmembrane helix</keyword>
<protein>
    <submittedName>
        <fullName evidence="2">Membrane protein</fullName>
    </submittedName>
</protein>
<sequence>MSTSFHEGRTIGLLLSFIGGAMDSYTYIQYNAFASAQTGNIVLAIIQAFDGEWISVGKKILSTVFFFLGILLTKFLIDYFKKKEKHYWRLYVLYYEAIIFFLVSLTPISIHPAIVTIMIAFTAAIQWVAFDKIDGRAYTNLFTTGNLKGVATNLYDSLVTKEKAAFDRFFHFLTVVLAFISGAGVLVFCHHLFGHFAILLVAVLFLIIAIVQSIQVWKFYQRHIVLSKK</sequence>
<evidence type="ECO:0000313" key="3">
    <source>
        <dbReference type="Proteomes" id="UP000352698"/>
    </source>
</evidence>
<keyword evidence="1" id="KW-0472">Membrane</keyword>
<dbReference type="PANTHER" id="PTHR37314:SF4">
    <property type="entry name" value="UPF0700 TRANSMEMBRANE PROTEIN YOAK"/>
    <property type="match status" value="1"/>
</dbReference>
<evidence type="ECO:0000313" key="2">
    <source>
        <dbReference type="EMBL" id="VTQ59150.1"/>
    </source>
</evidence>
<dbReference type="PANTHER" id="PTHR37314">
    <property type="entry name" value="SLR0142 PROTEIN"/>
    <property type="match status" value="1"/>
</dbReference>
<dbReference type="EMBL" id="CABEEP010000001">
    <property type="protein sequence ID" value="VTQ59150.1"/>
    <property type="molecule type" value="Genomic_DNA"/>
</dbReference>
<evidence type="ECO:0000256" key="1">
    <source>
        <dbReference type="SAM" id="Phobius"/>
    </source>
</evidence>
<dbReference type="GeneID" id="56785959"/>
<accession>A0A4S2C0L6</accession>
<keyword evidence="1" id="KW-0812">Transmembrane</keyword>
<dbReference type="InterPro" id="IPR010699">
    <property type="entry name" value="DUF1275"/>
</dbReference>
<dbReference type="Proteomes" id="UP000352698">
    <property type="component" value="Unassembled WGS sequence"/>
</dbReference>
<organism evidence="2 3">
    <name type="scientific">Enterococcus hirae</name>
    <dbReference type="NCBI Taxonomy" id="1354"/>
    <lineage>
        <taxon>Bacteria</taxon>
        <taxon>Bacillati</taxon>
        <taxon>Bacillota</taxon>
        <taxon>Bacilli</taxon>
        <taxon>Lactobacillales</taxon>
        <taxon>Enterococcaceae</taxon>
        <taxon>Enterococcus</taxon>
    </lineage>
</organism>
<feature type="transmembrane region" description="Helical" evidence="1">
    <location>
        <begin position="169"/>
        <end position="193"/>
    </location>
</feature>
<dbReference type="Pfam" id="PF06912">
    <property type="entry name" value="DUF1275"/>
    <property type="match status" value="1"/>
</dbReference>
<feature type="transmembrane region" description="Helical" evidence="1">
    <location>
        <begin position="60"/>
        <end position="80"/>
    </location>
</feature>
<feature type="transmembrane region" description="Helical" evidence="1">
    <location>
        <begin position="199"/>
        <end position="220"/>
    </location>
</feature>
<name>A0A4S2C0L6_ENTHR</name>
<feature type="transmembrane region" description="Helical" evidence="1">
    <location>
        <begin position="110"/>
        <end position="130"/>
    </location>
</feature>
<comment type="caution">
    <text evidence="2">The sequence shown here is derived from an EMBL/GenBank/DDBJ whole genome shotgun (WGS) entry which is preliminary data.</text>
</comment>
<proteinExistence type="predicted"/>
<feature type="transmembrane region" description="Helical" evidence="1">
    <location>
        <begin position="87"/>
        <end position="104"/>
    </location>
</feature>
<reference evidence="2 3" key="1">
    <citation type="submission" date="2019-05" db="EMBL/GenBank/DDBJ databases">
        <authorList>
            <consortium name="Pathogen Informatics"/>
        </authorList>
    </citation>
    <scope>NUCLEOTIDE SEQUENCE [LARGE SCALE GENOMIC DNA]</scope>
    <source>
        <strain evidence="2 3">NCTC12204</strain>
    </source>
</reference>
<dbReference type="AlphaFoldDB" id="A0A4S2C0L6"/>
<gene>
    <name evidence="2" type="ORF">NCTC12204_00314</name>
</gene>